<organism evidence="9 10">
    <name type="scientific">Metschnikowia bicuspidata</name>
    <dbReference type="NCBI Taxonomy" id="27322"/>
    <lineage>
        <taxon>Eukaryota</taxon>
        <taxon>Fungi</taxon>
        <taxon>Dikarya</taxon>
        <taxon>Ascomycota</taxon>
        <taxon>Saccharomycotina</taxon>
        <taxon>Pichiomycetes</taxon>
        <taxon>Metschnikowiaceae</taxon>
        <taxon>Metschnikowia</taxon>
    </lineage>
</organism>
<keyword evidence="4 6" id="KW-1133">Transmembrane helix</keyword>
<dbReference type="AlphaFoldDB" id="A0A4P9ZCK8"/>
<dbReference type="GO" id="GO:0000139">
    <property type="term" value="C:Golgi membrane"/>
    <property type="evidence" value="ECO:0007669"/>
    <property type="project" value="TreeGrafter"/>
</dbReference>
<dbReference type="InterPro" id="IPR005052">
    <property type="entry name" value="Lectin_leg"/>
</dbReference>
<evidence type="ECO:0000313" key="10">
    <source>
        <dbReference type="Proteomes" id="UP000268321"/>
    </source>
</evidence>
<dbReference type="Pfam" id="PF03388">
    <property type="entry name" value="Lectin_leg-like"/>
    <property type="match status" value="1"/>
</dbReference>
<dbReference type="PANTHER" id="PTHR12223">
    <property type="entry name" value="VESICULAR MANNOSE-BINDING LECTIN"/>
    <property type="match status" value="1"/>
</dbReference>
<dbReference type="GO" id="GO:0005793">
    <property type="term" value="C:endoplasmic reticulum-Golgi intermediate compartment"/>
    <property type="evidence" value="ECO:0007669"/>
    <property type="project" value="TreeGrafter"/>
</dbReference>
<keyword evidence="5 6" id="KW-0472">Membrane</keyword>
<keyword evidence="2 6" id="KW-0812">Transmembrane</keyword>
<dbReference type="OrthoDB" id="10265193at2759"/>
<evidence type="ECO:0000256" key="7">
    <source>
        <dbReference type="SAM" id="SignalP"/>
    </source>
</evidence>
<name>A0A4P9ZCK8_9ASCO</name>
<dbReference type="InterPro" id="IPR051136">
    <property type="entry name" value="Intracellular_Lectin-GPT"/>
</dbReference>
<comment type="subcellular location">
    <subcellularLocation>
        <location evidence="1">Membrane</location>
        <topology evidence="1">Single-pass type I membrane protein</topology>
    </subcellularLocation>
</comment>
<evidence type="ECO:0000256" key="1">
    <source>
        <dbReference type="ARBA" id="ARBA00004479"/>
    </source>
</evidence>
<evidence type="ECO:0000256" key="4">
    <source>
        <dbReference type="ARBA" id="ARBA00022989"/>
    </source>
</evidence>
<dbReference type="GO" id="GO:0005789">
    <property type="term" value="C:endoplasmic reticulum membrane"/>
    <property type="evidence" value="ECO:0007669"/>
    <property type="project" value="TreeGrafter"/>
</dbReference>
<feature type="domain" description="L-type lectin-like" evidence="8">
    <location>
        <begin position="13"/>
        <end position="232"/>
    </location>
</feature>
<evidence type="ECO:0000256" key="5">
    <source>
        <dbReference type="ARBA" id="ARBA00023136"/>
    </source>
</evidence>
<dbReference type="GO" id="GO:0005537">
    <property type="term" value="F:D-mannose binding"/>
    <property type="evidence" value="ECO:0007669"/>
    <property type="project" value="TreeGrafter"/>
</dbReference>
<dbReference type="PANTHER" id="PTHR12223:SF28">
    <property type="entry name" value="LECTIN, MANNOSE BINDING 1 LIKE"/>
    <property type="match status" value="1"/>
</dbReference>
<gene>
    <name evidence="9" type="ORF">METBISCDRAFT_31159</name>
</gene>
<protein>
    <recommendedName>
        <fullName evidence="8">L-type lectin-like domain-containing protein</fullName>
    </recommendedName>
</protein>
<dbReference type="SUPFAM" id="SSF49899">
    <property type="entry name" value="Concanavalin A-like lectins/glucanases"/>
    <property type="match status" value="1"/>
</dbReference>
<feature type="signal peptide" evidence="7">
    <location>
        <begin position="1"/>
        <end position="15"/>
    </location>
</feature>
<reference evidence="10" key="1">
    <citation type="journal article" date="2018" name="Nat. Microbiol.">
        <title>Leveraging single-cell genomics to expand the fungal tree of life.</title>
        <authorList>
            <person name="Ahrendt S.R."/>
            <person name="Quandt C.A."/>
            <person name="Ciobanu D."/>
            <person name="Clum A."/>
            <person name="Salamov A."/>
            <person name="Andreopoulos B."/>
            <person name="Cheng J.F."/>
            <person name="Woyke T."/>
            <person name="Pelin A."/>
            <person name="Henrissat B."/>
            <person name="Reynolds N.K."/>
            <person name="Benny G.L."/>
            <person name="Smith M.E."/>
            <person name="James T.Y."/>
            <person name="Grigoriev I.V."/>
        </authorList>
    </citation>
    <scope>NUCLEOTIDE SEQUENCE [LARGE SCALE GENOMIC DNA]</scope>
    <source>
        <strain evidence="10">Baker2002</strain>
    </source>
</reference>
<dbReference type="PROSITE" id="PS51328">
    <property type="entry name" value="L_LECTIN_LIKE"/>
    <property type="match status" value="1"/>
</dbReference>
<evidence type="ECO:0000256" key="3">
    <source>
        <dbReference type="ARBA" id="ARBA00022729"/>
    </source>
</evidence>
<dbReference type="GO" id="GO:0030134">
    <property type="term" value="C:COPII-coated ER to Golgi transport vesicle"/>
    <property type="evidence" value="ECO:0007669"/>
    <property type="project" value="TreeGrafter"/>
</dbReference>
<evidence type="ECO:0000313" key="9">
    <source>
        <dbReference type="EMBL" id="RKP30092.1"/>
    </source>
</evidence>
<evidence type="ECO:0000256" key="6">
    <source>
        <dbReference type="SAM" id="Phobius"/>
    </source>
</evidence>
<dbReference type="Gene3D" id="2.60.120.200">
    <property type="match status" value="1"/>
</dbReference>
<dbReference type="Proteomes" id="UP000268321">
    <property type="component" value="Unassembled WGS sequence"/>
</dbReference>
<feature type="transmembrane region" description="Helical" evidence="6">
    <location>
        <begin position="423"/>
        <end position="442"/>
    </location>
</feature>
<evidence type="ECO:0000259" key="8">
    <source>
        <dbReference type="PROSITE" id="PS51328"/>
    </source>
</evidence>
<sequence length="452" mass="51696">MKLLPILGFVLTALAVIPEPPRLPNLVKLGSLYNLSPKWSIKGEMYLEEGRLVVKEGAGSIWSKDSLSSLNKDWTIEVVFRNSERVEVDDHLYLDSNGFSFWLLESEIPHDMSNYGGPRSYEGFHFLINNKEGRGLKIFANDGTRNPENTKSASMGECDLNYLDSMVPFTLRMSYSSKQKIFKVQVDNELCFKTDRISFEKLNRDFILGVSASTDVRSQEYWEILKLDSFNEVTEGAMYDHDLMKEGLVKMMTVTQTEGSVPTETPAFRRKSLMEKQLDGMTNFDFIKFDTNIAEINSKLVLLERTLGNMDNAQVVELSKALNEVQSLQKKQLAALQDLKQTHENIQALLQSHFNEIFNSVGILHQKVIEEIKIHQSETHNIEAKVDLLMANHKEILKQYLSYAGELEKKGDTSELFSIVMKWVSLPFFVLLAGLSLIVYRLRKDFKHSKII</sequence>
<feature type="chain" id="PRO_5020792822" description="L-type lectin-like domain-containing protein" evidence="7">
    <location>
        <begin position="16"/>
        <end position="452"/>
    </location>
</feature>
<keyword evidence="10" id="KW-1185">Reference proteome</keyword>
<proteinExistence type="predicted"/>
<dbReference type="InterPro" id="IPR013320">
    <property type="entry name" value="ConA-like_dom_sf"/>
</dbReference>
<dbReference type="EMBL" id="ML004466">
    <property type="protein sequence ID" value="RKP30092.1"/>
    <property type="molecule type" value="Genomic_DNA"/>
</dbReference>
<accession>A0A4P9ZCK8</accession>
<evidence type="ECO:0000256" key="2">
    <source>
        <dbReference type="ARBA" id="ARBA00022692"/>
    </source>
</evidence>
<keyword evidence="3 7" id="KW-0732">Signal</keyword>
<dbReference type="GO" id="GO:0006888">
    <property type="term" value="P:endoplasmic reticulum to Golgi vesicle-mediated transport"/>
    <property type="evidence" value="ECO:0007669"/>
    <property type="project" value="TreeGrafter"/>
</dbReference>